<dbReference type="Gene3D" id="2.150.10.10">
    <property type="entry name" value="Serralysin-like metalloprotease, C-terminal"/>
    <property type="match status" value="5"/>
</dbReference>
<feature type="domain" description="Peptidase M10 serralysin C-terminal" evidence="6">
    <location>
        <begin position="1027"/>
        <end position="1181"/>
    </location>
</feature>
<dbReference type="SUPFAM" id="SSF55486">
    <property type="entry name" value="Metalloproteases ('zincins'), catalytic domain"/>
    <property type="match status" value="1"/>
</dbReference>
<evidence type="ECO:0000256" key="5">
    <source>
        <dbReference type="SAM" id="MobiDB-lite"/>
    </source>
</evidence>
<dbReference type="PANTHER" id="PTHR38340">
    <property type="entry name" value="S-LAYER PROTEIN"/>
    <property type="match status" value="1"/>
</dbReference>
<comment type="subcellular location">
    <subcellularLocation>
        <location evidence="2">Secreted</location>
    </subcellularLocation>
</comment>
<dbReference type="InterPro" id="IPR011049">
    <property type="entry name" value="Serralysin-like_metalloprot_C"/>
</dbReference>
<dbReference type="PANTHER" id="PTHR38340:SF1">
    <property type="entry name" value="S-LAYER PROTEIN"/>
    <property type="match status" value="1"/>
</dbReference>
<name>A0ABY7BXV6_9HYPH</name>
<protein>
    <submittedName>
        <fullName evidence="7">M10 family metallopeptidase C-terminal domain-containing protein</fullName>
    </submittedName>
</protein>
<evidence type="ECO:0000313" key="8">
    <source>
        <dbReference type="Proteomes" id="UP001164020"/>
    </source>
</evidence>
<dbReference type="Gene3D" id="2.60.120.380">
    <property type="match status" value="1"/>
</dbReference>
<organism evidence="7 8">
    <name type="scientific">Jiella pelagia</name>
    <dbReference type="NCBI Taxonomy" id="2986949"/>
    <lineage>
        <taxon>Bacteria</taxon>
        <taxon>Pseudomonadati</taxon>
        <taxon>Pseudomonadota</taxon>
        <taxon>Alphaproteobacteria</taxon>
        <taxon>Hyphomicrobiales</taxon>
        <taxon>Aurantimonadaceae</taxon>
        <taxon>Jiella</taxon>
    </lineage>
</organism>
<dbReference type="RefSeq" id="WP_268881097.1">
    <property type="nucleotide sequence ID" value="NZ_CP114029.1"/>
</dbReference>
<accession>A0ABY7BXV6</accession>
<sequence length="1217" mass="126250">METAAFPHGEHVAAFQQSLEAARQSRPEGFPKGRRSAIRKWGFSSRLRDATMGTGRNECNGSLYRLHRRPLRRRCPLRDQVDRPADLQFCRHGLGFRSELPFHLRRFRGIERRAAVRHTLHSWRQRSHRRHSPCLYLWLVHRCLEPRHNLCRQPLDTDDDGSGGGLQRSGLKGVVNANPIPTAFGMFPDPADPSDQAAGDVIFGTQGSQYRDPRAGNFAWATHIHEIGHALGLKHGHRADAGLNDRGPEYRIPAWRDSLDYSVMTYSGSPNSFVTNYSVEKYGFPQTLMMLDIAAVQHLYGANFTTNATGTVYTWSPTTGEMFVNGVGQGLPGAGDTSFDSNKIFLTIWDGGGIDTYDMSNYATDLHIDLAPGESSRMDPAQRAVTHLRPIQVGVEPAEALIAQGNVFNALLYEGDTRSLIENATGGSGNDWLDGNQANNVLVGNDGNDVLNGREGADLLRGGAGDDVLLGDRRSLLGFDGPGFVNVPFGQATNSPQTAFDLTPYIGTVESANVFLSATNPHVSAIVTADNNGYDAFRIYVGAPGVVIIDIDNASFQGFDALVELFDANLTPLASSDESGVDPGSRQDMSSGQGDPGSEDPYISFGVNTPGWYYITVDDTLSRGVFAGGYTLSVTLPVLSENLGNEGNDILIGDSGSDTLRGHGGNDLLEGGADADDIDGGDGIDTATYASSALGVAVNLFTGTGSAGDADGDTLANVENLIGSGRADSLFGNGMANNLSGGSGNDRLVGLAGNDTLVGGFGADRLEGGSGSDVASYVFATSGVSVSLTTGAGTRGEANGDILTDIESLAGSNFGDDLTGDNGANLLRGFNGNDRLIGGGGGDRIYGDGGADVIAGGAGADLVFGGAGNDLVVGGTEADRIFGQAGDDRFVADADGANDRYDGGADADTMDYSSMTIGLSVNLFTGKATSAQIGTDTLVSVERVHGGSGNDAILGNGATRLISGNGGSDLLTGGAGANVIFGGLGNDTLRGLGGNDTLVGGQDQDVLEGGAGNDTFLADADGANDRYDGGANIDTMDFSAMAAALTINLVVQAATSAQIGSDILTAIERVLGGDGNDAILGDASTVFLSGNGGADRLTGGAGNNSLFGGLGNDILRGMGGNDRLNGAVGDDRLEGGAGSDIFVFGNGFGRDVVTDFDEFSAAEKIDLSAVTAISSFADLQANHLSQVGANALITDGANTITLNNVLINNLDAGDFIF</sequence>
<dbReference type="PROSITE" id="PS00330">
    <property type="entry name" value="HEMOLYSIN_CALCIUM"/>
    <property type="match status" value="7"/>
</dbReference>
<dbReference type="Proteomes" id="UP001164020">
    <property type="component" value="Chromosome"/>
</dbReference>
<evidence type="ECO:0000256" key="2">
    <source>
        <dbReference type="ARBA" id="ARBA00004613"/>
    </source>
</evidence>
<evidence type="ECO:0000259" key="6">
    <source>
        <dbReference type="Pfam" id="PF08548"/>
    </source>
</evidence>
<dbReference type="Pfam" id="PF08548">
    <property type="entry name" value="Peptidase_M10_C"/>
    <property type="match status" value="2"/>
</dbReference>
<dbReference type="InterPro" id="IPR013858">
    <property type="entry name" value="Peptidase_M10B_C"/>
</dbReference>
<dbReference type="InterPro" id="IPR018511">
    <property type="entry name" value="Hemolysin-typ_Ca-bd_CS"/>
</dbReference>
<evidence type="ECO:0000256" key="3">
    <source>
        <dbReference type="ARBA" id="ARBA00022525"/>
    </source>
</evidence>
<feature type="region of interest" description="Disordered" evidence="5">
    <location>
        <begin position="574"/>
        <end position="602"/>
    </location>
</feature>
<evidence type="ECO:0000256" key="1">
    <source>
        <dbReference type="ARBA" id="ARBA00001913"/>
    </source>
</evidence>
<reference evidence="7" key="1">
    <citation type="submission" date="2022-12" db="EMBL/GenBank/DDBJ databases">
        <title>Jiella pelagia sp. nov., isolated from phosphonate enriched culture of Northwest Pacific surface seawater.</title>
        <authorList>
            <person name="Shin D.Y."/>
            <person name="Hwang C.Y."/>
        </authorList>
    </citation>
    <scope>NUCLEOTIDE SEQUENCE</scope>
    <source>
        <strain evidence="7">HL-NP1</strain>
    </source>
</reference>
<keyword evidence="4" id="KW-0677">Repeat</keyword>
<gene>
    <name evidence="7" type="ORF">OH818_25925</name>
</gene>
<dbReference type="Pfam" id="PF00353">
    <property type="entry name" value="HemolysinCabind"/>
    <property type="match status" value="9"/>
</dbReference>
<dbReference type="PRINTS" id="PR00313">
    <property type="entry name" value="CABNDNGRPT"/>
</dbReference>
<dbReference type="InterPro" id="IPR050557">
    <property type="entry name" value="RTX_toxin/Mannuronan_C5-epim"/>
</dbReference>
<proteinExistence type="predicted"/>
<keyword evidence="3" id="KW-0964">Secreted</keyword>
<evidence type="ECO:0000313" key="7">
    <source>
        <dbReference type="EMBL" id="WAP68669.1"/>
    </source>
</evidence>
<dbReference type="InterPro" id="IPR001343">
    <property type="entry name" value="Hemolysn_Ca-bd"/>
</dbReference>
<dbReference type="InterPro" id="IPR024079">
    <property type="entry name" value="MetalloPept_cat_dom_sf"/>
</dbReference>
<feature type="domain" description="Peptidase M10 serralysin C-terminal" evidence="6">
    <location>
        <begin position="302"/>
        <end position="376"/>
    </location>
</feature>
<dbReference type="EMBL" id="CP114029">
    <property type="protein sequence ID" value="WAP68669.1"/>
    <property type="molecule type" value="Genomic_DNA"/>
</dbReference>
<dbReference type="Gene3D" id="3.40.390.10">
    <property type="entry name" value="Collagenase (Catalytic Domain)"/>
    <property type="match status" value="1"/>
</dbReference>
<keyword evidence="8" id="KW-1185">Reference proteome</keyword>
<comment type="cofactor">
    <cofactor evidence="1">
        <name>Ca(2+)</name>
        <dbReference type="ChEBI" id="CHEBI:29108"/>
    </cofactor>
</comment>
<evidence type="ECO:0000256" key="4">
    <source>
        <dbReference type="ARBA" id="ARBA00022737"/>
    </source>
</evidence>
<dbReference type="SUPFAM" id="SSF51120">
    <property type="entry name" value="beta-Roll"/>
    <property type="match status" value="5"/>
</dbReference>